<evidence type="ECO:0008006" key="4">
    <source>
        <dbReference type="Google" id="ProtNLM"/>
    </source>
</evidence>
<reference evidence="3" key="1">
    <citation type="submission" date="2015-07" db="EMBL/GenBank/DDBJ databases">
        <authorList>
            <person name="Rodrigo-Torres Lidia"/>
            <person name="Arahal R.David."/>
        </authorList>
    </citation>
    <scope>NUCLEOTIDE SEQUENCE [LARGE SCALE GENOMIC DNA]</scope>
    <source>
        <strain evidence="3">CECT 5112</strain>
    </source>
</reference>
<dbReference type="Proteomes" id="UP000053235">
    <property type="component" value="Unassembled WGS sequence"/>
</dbReference>
<protein>
    <recommendedName>
        <fullName evidence="4">DUF4381 domain-containing protein</fullName>
    </recommendedName>
</protein>
<dbReference type="OrthoDB" id="283083at2"/>
<feature type="transmembrane region" description="Helical" evidence="1">
    <location>
        <begin position="35"/>
        <end position="55"/>
    </location>
</feature>
<dbReference type="Pfam" id="PF14316">
    <property type="entry name" value="DUF4381"/>
    <property type="match status" value="1"/>
</dbReference>
<dbReference type="InterPro" id="IPR025489">
    <property type="entry name" value="DUF4381"/>
</dbReference>
<organism evidence="2 3">
    <name type="scientific">Roseibium alexandrii</name>
    <dbReference type="NCBI Taxonomy" id="388408"/>
    <lineage>
        <taxon>Bacteria</taxon>
        <taxon>Pseudomonadati</taxon>
        <taxon>Pseudomonadota</taxon>
        <taxon>Alphaproteobacteria</taxon>
        <taxon>Hyphomicrobiales</taxon>
        <taxon>Stappiaceae</taxon>
        <taxon>Roseibium</taxon>
    </lineage>
</organism>
<evidence type="ECO:0000313" key="2">
    <source>
        <dbReference type="EMBL" id="CTQ71245.1"/>
    </source>
</evidence>
<dbReference type="RefSeq" id="WP_055672313.1">
    <property type="nucleotide sequence ID" value="NZ_CXWD01000010.1"/>
</dbReference>
<sequence length="156" mass="17234">MKDDWTGLNLAELIDLLEPVPEPTPVSMMPQTAGWLWLGAILLVMLGICFWKLLLWRRKTAYRRGALAELATCPNNPQRLAELLRRTALSAYTRQDVAALHGSEWLAFLDRAYGGTGFSNGPGKAVAEAPYKKAGDSNDLKTLIRTWIKTHKGAAA</sequence>
<dbReference type="STRING" id="388408.LAX5112_02753"/>
<proteinExistence type="predicted"/>
<evidence type="ECO:0000313" key="3">
    <source>
        <dbReference type="Proteomes" id="UP000053235"/>
    </source>
</evidence>
<keyword evidence="3" id="KW-1185">Reference proteome</keyword>
<dbReference type="AlphaFoldDB" id="A0A0M7A7W1"/>
<gene>
    <name evidence="2" type="ORF">LAX5112_02753</name>
</gene>
<keyword evidence="1" id="KW-1133">Transmembrane helix</keyword>
<name>A0A0M7A7W1_9HYPH</name>
<keyword evidence="1" id="KW-0812">Transmembrane</keyword>
<keyword evidence="1" id="KW-0472">Membrane</keyword>
<dbReference type="EMBL" id="CXWD01000010">
    <property type="protein sequence ID" value="CTQ71245.1"/>
    <property type="molecule type" value="Genomic_DNA"/>
</dbReference>
<accession>A0A0M7A7W1</accession>
<evidence type="ECO:0000256" key="1">
    <source>
        <dbReference type="SAM" id="Phobius"/>
    </source>
</evidence>